<feature type="region of interest" description="Disordered" evidence="1">
    <location>
        <begin position="1"/>
        <end position="28"/>
    </location>
</feature>
<name>A0A0E9P7Y0_ANGAN</name>
<evidence type="ECO:0000256" key="1">
    <source>
        <dbReference type="SAM" id="MobiDB-lite"/>
    </source>
</evidence>
<dbReference type="EMBL" id="GBXM01107958">
    <property type="protein sequence ID" value="JAH00619.1"/>
    <property type="molecule type" value="Transcribed_RNA"/>
</dbReference>
<feature type="compositionally biased region" description="Polar residues" evidence="1">
    <location>
        <begin position="7"/>
        <end position="22"/>
    </location>
</feature>
<reference evidence="2" key="1">
    <citation type="submission" date="2014-11" db="EMBL/GenBank/DDBJ databases">
        <authorList>
            <person name="Amaro Gonzalez C."/>
        </authorList>
    </citation>
    <scope>NUCLEOTIDE SEQUENCE</scope>
</reference>
<reference evidence="2" key="2">
    <citation type="journal article" date="2015" name="Fish Shellfish Immunol.">
        <title>Early steps in the European eel (Anguilla anguilla)-Vibrio vulnificus interaction in the gills: Role of the RtxA13 toxin.</title>
        <authorList>
            <person name="Callol A."/>
            <person name="Pajuelo D."/>
            <person name="Ebbesson L."/>
            <person name="Teles M."/>
            <person name="MacKenzie S."/>
            <person name="Amaro C."/>
        </authorList>
    </citation>
    <scope>NUCLEOTIDE SEQUENCE</scope>
</reference>
<protein>
    <submittedName>
        <fullName evidence="2">Uncharacterized protein</fullName>
    </submittedName>
</protein>
<dbReference type="AlphaFoldDB" id="A0A0E9P7Y0"/>
<accession>A0A0E9P7Y0</accession>
<organism evidence="2">
    <name type="scientific">Anguilla anguilla</name>
    <name type="common">European freshwater eel</name>
    <name type="synonym">Muraena anguilla</name>
    <dbReference type="NCBI Taxonomy" id="7936"/>
    <lineage>
        <taxon>Eukaryota</taxon>
        <taxon>Metazoa</taxon>
        <taxon>Chordata</taxon>
        <taxon>Craniata</taxon>
        <taxon>Vertebrata</taxon>
        <taxon>Euteleostomi</taxon>
        <taxon>Actinopterygii</taxon>
        <taxon>Neopterygii</taxon>
        <taxon>Teleostei</taxon>
        <taxon>Anguilliformes</taxon>
        <taxon>Anguillidae</taxon>
        <taxon>Anguilla</taxon>
    </lineage>
</organism>
<sequence>MGGRTILTLTPKTTPFGNQSTGKRCIRI</sequence>
<proteinExistence type="predicted"/>
<evidence type="ECO:0000313" key="2">
    <source>
        <dbReference type="EMBL" id="JAH00619.1"/>
    </source>
</evidence>